<dbReference type="EMBL" id="FRBN01000012">
    <property type="protein sequence ID" value="SHL37243.1"/>
    <property type="molecule type" value="Genomic_DNA"/>
</dbReference>
<keyword evidence="2 5" id="KW-0812">Transmembrane</keyword>
<organism evidence="7 8">
    <name type="scientific">Roseovarius marisflavi</name>
    <dbReference type="NCBI Taxonomy" id="1054996"/>
    <lineage>
        <taxon>Bacteria</taxon>
        <taxon>Pseudomonadati</taxon>
        <taxon>Pseudomonadota</taxon>
        <taxon>Alphaproteobacteria</taxon>
        <taxon>Rhodobacterales</taxon>
        <taxon>Roseobacteraceae</taxon>
        <taxon>Roseovarius</taxon>
    </lineage>
</organism>
<dbReference type="Proteomes" id="UP000184191">
    <property type="component" value="Unassembled WGS sequence"/>
</dbReference>
<feature type="domain" description="EamA" evidence="6">
    <location>
        <begin position="147"/>
        <end position="277"/>
    </location>
</feature>
<feature type="transmembrane region" description="Helical" evidence="5">
    <location>
        <begin position="174"/>
        <end position="192"/>
    </location>
</feature>
<dbReference type="Pfam" id="PF00892">
    <property type="entry name" value="EamA"/>
    <property type="match status" value="1"/>
</dbReference>
<accession>A0A1M7A3X5</accession>
<dbReference type="RefSeq" id="WP_073198266.1">
    <property type="nucleotide sequence ID" value="NZ_FRBN01000012.1"/>
</dbReference>
<proteinExistence type="predicted"/>
<dbReference type="InterPro" id="IPR000620">
    <property type="entry name" value="EamA_dom"/>
</dbReference>
<dbReference type="PANTHER" id="PTHR32322:SF9">
    <property type="entry name" value="AMINO-ACID METABOLITE EFFLUX PUMP-RELATED"/>
    <property type="match status" value="1"/>
</dbReference>
<evidence type="ECO:0000313" key="8">
    <source>
        <dbReference type="Proteomes" id="UP000184191"/>
    </source>
</evidence>
<feature type="transmembrane region" description="Helical" evidence="5">
    <location>
        <begin position="260"/>
        <end position="281"/>
    </location>
</feature>
<evidence type="ECO:0000256" key="3">
    <source>
        <dbReference type="ARBA" id="ARBA00022989"/>
    </source>
</evidence>
<feature type="transmembrane region" description="Helical" evidence="5">
    <location>
        <begin position="66"/>
        <end position="83"/>
    </location>
</feature>
<feature type="transmembrane region" description="Helical" evidence="5">
    <location>
        <begin position="143"/>
        <end position="162"/>
    </location>
</feature>
<evidence type="ECO:0000256" key="1">
    <source>
        <dbReference type="ARBA" id="ARBA00004141"/>
    </source>
</evidence>
<keyword evidence="3 5" id="KW-1133">Transmembrane helix</keyword>
<dbReference type="GO" id="GO:0016020">
    <property type="term" value="C:membrane"/>
    <property type="evidence" value="ECO:0007669"/>
    <property type="project" value="UniProtKB-SubCell"/>
</dbReference>
<feature type="transmembrane region" description="Helical" evidence="5">
    <location>
        <begin position="89"/>
        <end position="110"/>
    </location>
</feature>
<sequence length="287" mass="29494">MPLFFLTTWTMIAFAANSVLNRLALAGGCIDAASFGAIRLVAGAVMLAGLCLALRGRIDLRGPGRVAGVLALLVYIYGFSGAYNALDAGIGALILFGVVQITMFAGGLWAREAMPPRRWIGALVAFGGLAWLLWPGAGPVISPLHGLLMALAGVGWGIYSLAGRLNRDALQATATNFILAAPVGVVLTLLWPSAPGGAEIGRDGILLAIASGALTSGVGYAMWYSILPRIGASVAAVAQLTVPVIAMAGGMIFLAEALDLQFVMATALVLGGVAISVLPLGRVRRDR</sequence>
<dbReference type="STRING" id="1054996.SAMN05444414_11225"/>
<feature type="transmembrane region" description="Helical" evidence="5">
    <location>
        <begin position="119"/>
        <end position="137"/>
    </location>
</feature>
<feature type="transmembrane region" description="Helical" evidence="5">
    <location>
        <begin position="36"/>
        <end position="54"/>
    </location>
</feature>
<dbReference type="InterPro" id="IPR037185">
    <property type="entry name" value="EmrE-like"/>
</dbReference>
<gene>
    <name evidence="7" type="ORF">SAMN05444414_11225</name>
</gene>
<reference evidence="8" key="1">
    <citation type="submission" date="2016-11" db="EMBL/GenBank/DDBJ databases">
        <authorList>
            <person name="Varghese N."/>
            <person name="Submissions S."/>
        </authorList>
    </citation>
    <scope>NUCLEOTIDE SEQUENCE [LARGE SCALE GENOMIC DNA]</scope>
    <source>
        <strain evidence="8">DSM 29327</strain>
    </source>
</reference>
<evidence type="ECO:0000259" key="6">
    <source>
        <dbReference type="Pfam" id="PF00892"/>
    </source>
</evidence>
<dbReference type="InterPro" id="IPR050638">
    <property type="entry name" value="AA-Vitamin_Transporters"/>
</dbReference>
<feature type="transmembrane region" description="Helical" evidence="5">
    <location>
        <begin position="230"/>
        <end position="254"/>
    </location>
</feature>
<evidence type="ECO:0000313" key="7">
    <source>
        <dbReference type="EMBL" id="SHL37243.1"/>
    </source>
</evidence>
<dbReference type="PANTHER" id="PTHR32322">
    <property type="entry name" value="INNER MEMBRANE TRANSPORTER"/>
    <property type="match status" value="1"/>
</dbReference>
<evidence type="ECO:0000256" key="2">
    <source>
        <dbReference type="ARBA" id="ARBA00022692"/>
    </source>
</evidence>
<keyword evidence="4 5" id="KW-0472">Membrane</keyword>
<keyword evidence="8" id="KW-1185">Reference proteome</keyword>
<protein>
    <submittedName>
        <fullName evidence="7">EamA-like transporter family protein</fullName>
    </submittedName>
</protein>
<dbReference type="OrthoDB" id="321830at2"/>
<evidence type="ECO:0000256" key="4">
    <source>
        <dbReference type="ARBA" id="ARBA00023136"/>
    </source>
</evidence>
<dbReference type="SUPFAM" id="SSF103481">
    <property type="entry name" value="Multidrug resistance efflux transporter EmrE"/>
    <property type="match status" value="2"/>
</dbReference>
<feature type="transmembrane region" description="Helical" evidence="5">
    <location>
        <begin position="204"/>
        <end position="223"/>
    </location>
</feature>
<dbReference type="AlphaFoldDB" id="A0A1M7A3X5"/>
<name>A0A1M7A3X5_9RHOB</name>
<comment type="subcellular location">
    <subcellularLocation>
        <location evidence="1">Membrane</location>
        <topology evidence="1">Multi-pass membrane protein</topology>
    </subcellularLocation>
</comment>
<evidence type="ECO:0000256" key="5">
    <source>
        <dbReference type="SAM" id="Phobius"/>
    </source>
</evidence>